<accession>A0A249LDS4</accession>
<keyword evidence="1" id="KW-0732">Signal</keyword>
<dbReference type="RefSeq" id="WP_095697440.1">
    <property type="nucleotide sequence ID" value="NZ_CP016782.1"/>
</dbReference>
<evidence type="ECO:0000256" key="1">
    <source>
        <dbReference type="SAM" id="SignalP"/>
    </source>
</evidence>
<feature type="chain" id="PRO_5012535290" evidence="1">
    <location>
        <begin position="24"/>
        <end position="401"/>
    </location>
</feature>
<name>A0A249LDS4_9ACTN</name>
<feature type="signal peptide" evidence="1">
    <location>
        <begin position="1"/>
        <end position="23"/>
    </location>
</feature>
<evidence type="ECO:0000313" key="3">
    <source>
        <dbReference type="Proteomes" id="UP000217221"/>
    </source>
</evidence>
<reference evidence="2 3" key="1">
    <citation type="submission" date="2016-07" db="EMBL/GenBank/DDBJ databases">
        <title>High microdiversification within the ubiquitous acI lineage of Actinobacteria.</title>
        <authorList>
            <person name="Neuenschwander S.M."/>
            <person name="Salcher M."/>
            <person name="Ghai R."/>
            <person name="Pernthaler J."/>
        </authorList>
    </citation>
    <scope>NUCLEOTIDE SEQUENCE [LARGE SCALE GENOMIC DNA]</scope>
    <source>
        <strain evidence="2">MMS-VB-114</strain>
    </source>
</reference>
<proteinExistence type="predicted"/>
<sequence>MKIKSLFVAVLLLAGVIAPAANAATENPVVESFSFTPNEIELFSNETTVNFEAVVSHPLGIENTSLVVTLSNSQNSNFLIYLNRTDSPINPTLQKVTFKGSIKLPRNITQGVYVPSLSSARNNKSTNYQYETGITKPKNFRALVGAENGLLVRNDGNLDLNYSTFEGPTYNSLIESQFTNVSKYNSSVVPVWRAGETYKVSDYFEQQVAGLNLSITSVTPLVCVAEAAQLKFLKEGYCGFKVSTPKTKDYLEKKYEESVSILPAKVKQSLSISKVENQTVKEFPAYFALPQVYSGSQAWILPTSITPIVCFTSGFSVKMMSSGKCSLTYQVPATTELLASDVYTQSFDVLKEGETVVVPTPTATPTATPVVKKTITCVKGTKTVKKTAISPKCPAGYKLKK</sequence>
<gene>
    <name evidence="2" type="ORF">PHILAsVB114_00330</name>
</gene>
<dbReference type="EMBL" id="CP016782">
    <property type="protein sequence ID" value="ASY27147.1"/>
    <property type="molecule type" value="Genomic_DNA"/>
</dbReference>
<keyword evidence="3" id="KW-1185">Reference proteome</keyword>
<evidence type="ECO:0000313" key="2">
    <source>
        <dbReference type="EMBL" id="ASY27147.1"/>
    </source>
</evidence>
<protein>
    <submittedName>
        <fullName evidence="2">Sugar phosphate isomerase/epimerase</fullName>
    </submittedName>
</protein>
<dbReference type="AlphaFoldDB" id="A0A249LDS4"/>
<dbReference type="KEGG" id="plim:PHILAsVB114_00330"/>
<dbReference type="GO" id="GO:0016853">
    <property type="term" value="F:isomerase activity"/>
    <property type="evidence" value="ECO:0007669"/>
    <property type="project" value="UniProtKB-KW"/>
</dbReference>
<dbReference type="OrthoDB" id="9802991at2"/>
<organism evidence="2 3">
    <name type="scientific">Candidatus Planktophila limnetica</name>
    <dbReference type="NCBI Taxonomy" id="573600"/>
    <lineage>
        <taxon>Bacteria</taxon>
        <taxon>Bacillati</taxon>
        <taxon>Actinomycetota</taxon>
        <taxon>Actinomycetes</taxon>
        <taxon>Candidatus Nanopelagicales</taxon>
        <taxon>Candidatus Nanopelagicaceae</taxon>
        <taxon>Candidatus Planktophila</taxon>
    </lineage>
</organism>
<dbReference type="Proteomes" id="UP000217221">
    <property type="component" value="Chromosome"/>
</dbReference>
<keyword evidence="2" id="KW-0413">Isomerase</keyword>